<dbReference type="Proteomes" id="UP000678499">
    <property type="component" value="Unassembled WGS sequence"/>
</dbReference>
<evidence type="ECO:0000313" key="2">
    <source>
        <dbReference type="Proteomes" id="UP000678499"/>
    </source>
</evidence>
<reference evidence="1" key="1">
    <citation type="submission" date="2020-11" db="EMBL/GenBank/DDBJ databases">
        <authorList>
            <person name="Tran Van P."/>
        </authorList>
    </citation>
    <scope>NUCLEOTIDE SEQUENCE</scope>
</reference>
<dbReference type="AlphaFoldDB" id="A0A7R9C335"/>
<keyword evidence="2" id="KW-1185">Reference proteome</keyword>
<accession>A0A7R9C335</accession>
<proteinExistence type="predicted"/>
<dbReference type="EMBL" id="OA894020">
    <property type="protein sequence ID" value="CAD7285145.1"/>
    <property type="molecule type" value="Genomic_DNA"/>
</dbReference>
<gene>
    <name evidence="1" type="ORF">NMOB1V02_LOCUS12747</name>
</gene>
<organism evidence="1">
    <name type="scientific">Notodromas monacha</name>
    <dbReference type="NCBI Taxonomy" id="399045"/>
    <lineage>
        <taxon>Eukaryota</taxon>
        <taxon>Metazoa</taxon>
        <taxon>Ecdysozoa</taxon>
        <taxon>Arthropoda</taxon>
        <taxon>Crustacea</taxon>
        <taxon>Oligostraca</taxon>
        <taxon>Ostracoda</taxon>
        <taxon>Podocopa</taxon>
        <taxon>Podocopida</taxon>
        <taxon>Cypridocopina</taxon>
        <taxon>Cypridoidea</taxon>
        <taxon>Cyprididae</taxon>
        <taxon>Notodromas</taxon>
    </lineage>
</organism>
<dbReference type="EMBL" id="CAJPEX010011983">
    <property type="protein sequence ID" value="CAG0925297.1"/>
    <property type="molecule type" value="Genomic_DNA"/>
</dbReference>
<protein>
    <submittedName>
        <fullName evidence="1">Uncharacterized protein</fullName>
    </submittedName>
</protein>
<evidence type="ECO:0000313" key="1">
    <source>
        <dbReference type="EMBL" id="CAD7285145.1"/>
    </source>
</evidence>
<sequence length="140" mass="15703">MQEYCTIKYRTRFSATFPLDFRSQPYVKDFSKALEIRLKFEQIPRPAYVGKQVDESRPLWIKYTNFPINSAGSGNDRIAGGTSQNKAAEGPALGEFCKSCAVADPRVQNQVSTAISFLNDCNDEVCVTDLSIFATWSDLK</sequence>
<name>A0A7R9C335_9CRUS</name>